<protein>
    <submittedName>
        <fullName evidence="1">Uncharacterized protein</fullName>
    </submittedName>
</protein>
<comment type="caution">
    <text evidence="1">The sequence shown here is derived from an EMBL/GenBank/DDBJ whole genome shotgun (WGS) entry which is preliminary data.</text>
</comment>
<name>A0A3M9MED0_9MICO</name>
<dbReference type="OrthoDB" id="8117292at2"/>
<dbReference type="EMBL" id="RJJQ01000004">
    <property type="protein sequence ID" value="RNI23932.1"/>
    <property type="molecule type" value="Genomic_DNA"/>
</dbReference>
<dbReference type="InterPro" id="IPR023393">
    <property type="entry name" value="START-like_dom_sf"/>
</dbReference>
<dbReference type="RefSeq" id="WP_123270671.1">
    <property type="nucleotide sequence ID" value="NZ_RJJQ01000004.1"/>
</dbReference>
<sequence length="274" mass="30087">MDDTTLEAVGGEPTLRLTRELTAPIAEVWPAVSQPGVLAEWCMPIAPFTRPTEVGRALGEEQGAPESVDPPTRATWLVDGEEWTFRLAETAAGGCRVELLVTLEDRDEAAVAASLVGRFLDRLAPYLAGEKLTYAAFGDLDADAARLEEYAERFGIDPTPGRESVARRRAAIGTAEAAENDGPQLSPASPAELADFEARLAAYLREHKEALDAAMARRGEDEMMERLEDWLLRGSTTQAEFAERYFFLLDCFRADQSIGREDLDSAWRASHPDD</sequence>
<evidence type="ECO:0000313" key="1">
    <source>
        <dbReference type="EMBL" id="RNI23932.1"/>
    </source>
</evidence>
<dbReference type="Gene3D" id="3.30.530.20">
    <property type="match status" value="1"/>
</dbReference>
<evidence type="ECO:0000313" key="2">
    <source>
        <dbReference type="Proteomes" id="UP000271678"/>
    </source>
</evidence>
<gene>
    <name evidence="1" type="ORF">EFY87_06610</name>
</gene>
<dbReference type="AlphaFoldDB" id="A0A3M9MED0"/>
<proteinExistence type="predicted"/>
<reference evidence="1 2" key="1">
    <citation type="submission" date="2018-11" db="EMBL/GenBank/DDBJ databases">
        <title>Draft genome of Simplicispira Flexivirga sp. BO-16.</title>
        <authorList>
            <person name="Im W.T."/>
        </authorList>
    </citation>
    <scope>NUCLEOTIDE SEQUENCE [LARGE SCALE GENOMIC DNA]</scope>
    <source>
        <strain evidence="1 2">BO-16</strain>
    </source>
</reference>
<dbReference type="SUPFAM" id="SSF55961">
    <property type="entry name" value="Bet v1-like"/>
    <property type="match status" value="1"/>
</dbReference>
<organism evidence="1 2">
    <name type="scientific">Flexivirga caeni</name>
    <dbReference type="NCBI Taxonomy" id="2294115"/>
    <lineage>
        <taxon>Bacteria</taxon>
        <taxon>Bacillati</taxon>
        <taxon>Actinomycetota</taxon>
        <taxon>Actinomycetes</taxon>
        <taxon>Micrococcales</taxon>
        <taxon>Dermacoccaceae</taxon>
        <taxon>Flexivirga</taxon>
    </lineage>
</organism>
<keyword evidence="2" id="KW-1185">Reference proteome</keyword>
<dbReference type="Proteomes" id="UP000271678">
    <property type="component" value="Unassembled WGS sequence"/>
</dbReference>
<accession>A0A3M9MED0</accession>